<feature type="region of interest" description="Disordered" evidence="1">
    <location>
        <begin position="544"/>
        <end position="565"/>
    </location>
</feature>
<evidence type="ECO:0000313" key="4">
    <source>
        <dbReference type="Proteomes" id="UP000835052"/>
    </source>
</evidence>
<organism evidence="3 4">
    <name type="scientific">Caenorhabditis auriculariae</name>
    <dbReference type="NCBI Taxonomy" id="2777116"/>
    <lineage>
        <taxon>Eukaryota</taxon>
        <taxon>Metazoa</taxon>
        <taxon>Ecdysozoa</taxon>
        <taxon>Nematoda</taxon>
        <taxon>Chromadorea</taxon>
        <taxon>Rhabditida</taxon>
        <taxon>Rhabditina</taxon>
        <taxon>Rhabditomorpha</taxon>
        <taxon>Rhabditoidea</taxon>
        <taxon>Rhabditidae</taxon>
        <taxon>Peloderinae</taxon>
        <taxon>Caenorhabditis</taxon>
    </lineage>
</organism>
<dbReference type="Gene3D" id="3.50.4.10">
    <property type="entry name" value="Hepatocyte Growth Factor"/>
    <property type="match status" value="2"/>
</dbReference>
<feature type="compositionally biased region" description="Acidic residues" evidence="1">
    <location>
        <begin position="339"/>
        <end position="369"/>
    </location>
</feature>
<proteinExistence type="predicted"/>
<keyword evidence="4" id="KW-1185">Reference proteome</keyword>
<feature type="compositionally biased region" description="Polar residues" evidence="1">
    <location>
        <begin position="296"/>
        <end position="307"/>
    </location>
</feature>
<reference evidence="3" key="1">
    <citation type="submission" date="2020-10" db="EMBL/GenBank/DDBJ databases">
        <authorList>
            <person name="Kikuchi T."/>
        </authorList>
    </citation>
    <scope>NUCLEOTIDE SEQUENCE</scope>
    <source>
        <strain evidence="3">NKZ352</strain>
    </source>
</reference>
<dbReference type="InterPro" id="IPR036383">
    <property type="entry name" value="TSP1_rpt_sf"/>
</dbReference>
<evidence type="ECO:0000313" key="3">
    <source>
        <dbReference type="EMBL" id="CAD6199415.1"/>
    </source>
</evidence>
<gene>
    <name evidence="3" type="ORF">CAUJ_LOCUS15318</name>
</gene>
<dbReference type="PROSITE" id="PS50948">
    <property type="entry name" value="PAN"/>
    <property type="match status" value="2"/>
</dbReference>
<feature type="domain" description="Apple" evidence="2">
    <location>
        <begin position="82"/>
        <end position="170"/>
    </location>
</feature>
<feature type="region of interest" description="Disordered" evidence="1">
    <location>
        <begin position="267"/>
        <end position="469"/>
    </location>
</feature>
<evidence type="ECO:0000256" key="1">
    <source>
        <dbReference type="SAM" id="MobiDB-lite"/>
    </source>
</evidence>
<comment type="caution">
    <text evidence="3">The sequence shown here is derived from an EMBL/GenBank/DDBJ whole genome shotgun (WGS) entry which is preliminary data.</text>
</comment>
<dbReference type="SUPFAM" id="SSF57414">
    <property type="entry name" value="Hairpin loop containing domain-like"/>
    <property type="match status" value="2"/>
</dbReference>
<evidence type="ECO:0000259" key="2">
    <source>
        <dbReference type="PROSITE" id="PS50948"/>
    </source>
</evidence>
<accession>A0A8S1HUC8</accession>
<protein>
    <recommendedName>
        <fullName evidence="2">Apple domain-containing protein</fullName>
    </recommendedName>
</protein>
<dbReference type="SUPFAM" id="SSF82895">
    <property type="entry name" value="TSP-1 type 1 repeat"/>
    <property type="match status" value="1"/>
</dbReference>
<dbReference type="InterPro" id="IPR003609">
    <property type="entry name" value="Pan_app"/>
</dbReference>
<dbReference type="OrthoDB" id="5867217at2759"/>
<dbReference type="Proteomes" id="UP000835052">
    <property type="component" value="Unassembled WGS sequence"/>
</dbReference>
<dbReference type="EMBL" id="CAJGYM010000173">
    <property type="protein sequence ID" value="CAD6199415.1"/>
    <property type="molecule type" value="Genomic_DNA"/>
</dbReference>
<feature type="compositionally biased region" description="Polar residues" evidence="1">
    <location>
        <begin position="317"/>
        <end position="338"/>
    </location>
</feature>
<dbReference type="PROSITE" id="PS50092">
    <property type="entry name" value="TSP1"/>
    <property type="match status" value="1"/>
</dbReference>
<sequence>MTPFEKPVVVGLRVERHYLRWFAPSSCCLQASSPWLLLSKRAQDNQRVPIASIQALWLLNPLPHAGDRTLMGFPNGFGPSKCGNQASGFFVLDNAELELQDTIVYKTTSEDDCIRTCSNNRDQFKREIECASFMYDHASFSCTIYKAKAGPVGNAVMNPSVGKRYFEKFCLKPSLPPQCADSQFIRVDDSVLVGYAMNLTVVDTLEDCVSVCVSEPLCKSAMFFYEDKECITNSESAITKPSAFTKEDIDRVVYFQNGCDMNKLAETPSEAADSQPAPGEPESELHPDEEDDSKVQPGTEQSESLEASGSDEVKAQEGTSASKVQETKSTSGTSPTSLENEEYDSNEASEGENEYEEEEVEPTSEEVEEPTLPPTTTSSTEAFVEEEVVVKKKKTKSALEKKYKKHPRNFASKTLNVPKHKKISKKQYEYLGEQEVVSKTVEESNSASSDSEEPSDELKPTKKSLKMKKVATPEEEGNYFSDWSDWTPCTKSGERQIRRRRCLDLRRCLGALMQVQNCPAILPTTTPVAIESVRSVVDTNGDDYDDASNFENITPPKPSPKDRDVKEAPAVNVWGPWQGTCQHFASSQPCNNGNMIGFESRECVAKDAALCEGPFFRYCTLSC</sequence>
<name>A0A8S1HUC8_9PELO</name>
<dbReference type="CDD" id="cd01099">
    <property type="entry name" value="PAN_AP_HGF"/>
    <property type="match status" value="1"/>
</dbReference>
<feature type="domain" description="Apple" evidence="2">
    <location>
        <begin position="179"/>
        <end position="259"/>
    </location>
</feature>
<dbReference type="SMART" id="SM00473">
    <property type="entry name" value="PAN_AP"/>
    <property type="match status" value="2"/>
</dbReference>
<dbReference type="AlphaFoldDB" id="A0A8S1HUC8"/>
<feature type="compositionally biased region" description="Basic residues" evidence="1">
    <location>
        <begin position="391"/>
        <end position="408"/>
    </location>
</feature>
<dbReference type="InterPro" id="IPR000884">
    <property type="entry name" value="TSP1_rpt"/>
</dbReference>
<dbReference type="Pfam" id="PF00024">
    <property type="entry name" value="PAN_1"/>
    <property type="match status" value="2"/>
</dbReference>